<dbReference type="EMBL" id="CP014167">
    <property type="protein sequence ID" value="ANS74523.1"/>
    <property type="molecule type" value="Genomic_DNA"/>
</dbReference>
<reference evidence="1 2" key="1">
    <citation type="submission" date="2016-01" db="EMBL/GenBank/DDBJ databases">
        <title>Complete Genome Sequence of Paenibacillus yonginensis DCY84, a novel Plant Growth-Promoting Bacteria with Elicitation of Induced Systemic Resistance.</title>
        <authorList>
            <person name="Kim Y.J."/>
            <person name="Yang D.C."/>
            <person name="Sukweenadhi J."/>
        </authorList>
    </citation>
    <scope>NUCLEOTIDE SEQUENCE [LARGE SCALE GENOMIC DNA]</scope>
    <source>
        <strain evidence="1 2">DCY84</strain>
    </source>
</reference>
<name>A0A1B1MZC3_9BACL</name>
<dbReference type="KEGG" id="pyg:AWM70_07940"/>
<dbReference type="RefSeq" id="WP_068695275.1">
    <property type="nucleotide sequence ID" value="NZ_CP014167.1"/>
</dbReference>
<dbReference type="Gene3D" id="3.30.830.10">
    <property type="entry name" value="Metalloenzyme, LuxS/M16 peptidase-like"/>
    <property type="match status" value="1"/>
</dbReference>
<evidence type="ECO:0000313" key="2">
    <source>
        <dbReference type="Proteomes" id="UP000092573"/>
    </source>
</evidence>
<proteinExistence type="predicted"/>
<sequence>MNYDVGEGRFFITIRNLGSASDWIIYVLKTIYPGACQNEKDLQNLMDIYMDAVLYPNIYQNKEISRQEGWSPYLESEIQNFKIPFIG</sequence>
<protein>
    <submittedName>
        <fullName evidence="1">Uncharacterized protein</fullName>
    </submittedName>
</protein>
<accession>A0A1B1MZC3</accession>
<dbReference type="Proteomes" id="UP000092573">
    <property type="component" value="Chromosome"/>
</dbReference>
<keyword evidence="2" id="KW-1185">Reference proteome</keyword>
<evidence type="ECO:0000313" key="1">
    <source>
        <dbReference type="EMBL" id="ANS74523.1"/>
    </source>
</evidence>
<gene>
    <name evidence="1" type="ORF">AWM70_07940</name>
</gene>
<organism evidence="1 2">
    <name type="scientific">Paenibacillus yonginensis</name>
    <dbReference type="NCBI Taxonomy" id="1462996"/>
    <lineage>
        <taxon>Bacteria</taxon>
        <taxon>Bacillati</taxon>
        <taxon>Bacillota</taxon>
        <taxon>Bacilli</taxon>
        <taxon>Bacillales</taxon>
        <taxon>Paenibacillaceae</taxon>
        <taxon>Paenibacillus</taxon>
    </lineage>
</organism>
<dbReference type="AlphaFoldDB" id="A0A1B1MZC3"/>
<dbReference type="OrthoDB" id="9762027at2"/>